<proteinExistence type="predicted"/>
<dbReference type="Proteomes" id="UP001151760">
    <property type="component" value="Unassembled WGS sequence"/>
</dbReference>
<name>A0ABQ5CJL3_9ASTR</name>
<keyword evidence="2" id="KW-1185">Reference proteome</keyword>
<reference evidence="1" key="1">
    <citation type="journal article" date="2022" name="Int. J. Mol. Sci.">
        <title>Draft Genome of Tanacetum Coccineum: Genomic Comparison of Closely Related Tanacetum-Family Plants.</title>
        <authorList>
            <person name="Yamashiro T."/>
            <person name="Shiraishi A."/>
            <person name="Nakayama K."/>
            <person name="Satake H."/>
        </authorList>
    </citation>
    <scope>NUCLEOTIDE SEQUENCE</scope>
</reference>
<accession>A0ABQ5CJL3</accession>
<evidence type="ECO:0000313" key="1">
    <source>
        <dbReference type="EMBL" id="GJT26448.1"/>
    </source>
</evidence>
<dbReference type="EMBL" id="BQNB010014294">
    <property type="protein sequence ID" value="GJT26448.1"/>
    <property type="molecule type" value="Genomic_DNA"/>
</dbReference>
<gene>
    <name evidence="1" type="ORF">Tco_0906723</name>
</gene>
<protein>
    <submittedName>
        <fullName evidence="1">Uncharacterized protein</fullName>
    </submittedName>
</protein>
<comment type="caution">
    <text evidence="1">The sequence shown here is derived from an EMBL/GenBank/DDBJ whole genome shotgun (WGS) entry which is preliminary data.</text>
</comment>
<sequence>MFVANLLQERDDPNITIEEYVRYDEDINDHIFFETKFSTIVYEDALTSELEFSSEPTIQKLTFLLSVIDSLLTNEPTTDQGLEKFSVSSVRRLIDERWLLEVSTKTRWINVVPIKVNVHAWKVRKNTSIGARDAKIGHGNEQMKKLKASYGVTTLHELLIMEYLVNISKRRAFWSFNEDILKINDSDYQYAVSIKEDTAYPFLHSPKTTKETSSIRHLNGGRCMRVFGYKDVTRRCLEALELKGGDGGACKMLGDIRVRSWKCLRYLVA</sequence>
<reference evidence="1" key="2">
    <citation type="submission" date="2022-01" db="EMBL/GenBank/DDBJ databases">
        <authorList>
            <person name="Yamashiro T."/>
            <person name="Shiraishi A."/>
            <person name="Satake H."/>
            <person name="Nakayama K."/>
        </authorList>
    </citation>
    <scope>NUCLEOTIDE SEQUENCE</scope>
</reference>
<organism evidence="1 2">
    <name type="scientific">Tanacetum coccineum</name>
    <dbReference type="NCBI Taxonomy" id="301880"/>
    <lineage>
        <taxon>Eukaryota</taxon>
        <taxon>Viridiplantae</taxon>
        <taxon>Streptophyta</taxon>
        <taxon>Embryophyta</taxon>
        <taxon>Tracheophyta</taxon>
        <taxon>Spermatophyta</taxon>
        <taxon>Magnoliopsida</taxon>
        <taxon>eudicotyledons</taxon>
        <taxon>Gunneridae</taxon>
        <taxon>Pentapetalae</taxon>
        <taxon>asterids</taxon>
        <taxon>campanulids</taxon>
        <taxon>Asterales</taxon>
        <taxon>Asteraceae</taxon>
        <taxon>Asteroideae</taxon>
        <taxon>Anthemideae</taxon>
        <taxon>Anthemidinae</taxon>
        <taxon>Tanacetum</taxon>
    </lineage>
</organism>
<evidence type="ECO:0000313" key="2">
    <source>
        <dbReference type="Proteomes" id="UP001151760"/>
    </source>
</evidence>